<evidence type="ECO:0000256" key="1">
    <source>
        <dbReference type="SAM" id="MobiDB-lite"/>
    </source>
</evidence>
<organism evidence="2 3">
    <name type="scientific">Zopfia rhizophila CBS 207.26</name>
    <dbReference type="NCBI Taxonomy" id="1314779"/>
    <lineage>
        <taxon>Eukaryota</taxon>
        <taxon>Fungi</taxon>
        <taxon>Dikarya</taxon>
        <taxon>Ascomycota</taxon>
        <taxon>Pezizomycotina</taxon>
        <taxon>Dothideomycetes</taxon>
        <taxon>Dothideomycetes incertae sedis</taxon>
        <taxon>Zopfiaceae</taxon>
        <taxon>Zopfia</taxon>
    </lineage>
</organism>
<evidence type="ECO:0000313" key="2">
    <source>
        <dbReference type="EMBL" id="KAF2192633.1"/>
    </source>
</evidence>
<evidence type="ECO:0000313" key="3">
    <source>
        <dbReference type="Proteomes" id="UP000800200"/>
    </source>
</evidence>
<accession>A0A6A6ENL6</accession>
<feature type="region of interest" description="Disordered" evidence="1">
    <location>
        <begin position="1"/>
        <end position="70"/>
    </location>
</feature>
<dbReference type="EMBL" id="ML994615">
    <property type="protein sequence ID" value="KAF2192633.1"/>
    <property type="molecule type" value="Genomic_DNA"/>
</dbReference>
<dbReference type="AlphaFoldDB" id="A0A6A6ENL6"/>
<sequence>MSYLHYHHTSERDRSPYHLDEDPYYSRPLVRRNSKRQRIEVYNDDEYDDYPGYSSHSKPSKPSRSLTIRQPSQLEKYNVWSYPSSSSHHHHRYHDDSDDSHRHKYKYTRKTYATRPSDDENDSRFDVEFKATYRRPTSSGKAMAWPGELFKRREKWDGVEWESRERERGDDFWDEPQLKERTVKYRRIKRTKTDEWKPLSGFKHW</sequence>
<gene>
    <name evidence="2" type="ORF">K469DRAFT_717205</name>
</gene>
<dbReference type="OrthoDB" id="3796623at2759"/>
<protein>
    <submittedName>
        <fullName evidence="2">Uncharacterized protein</fullName>
    </submittedName>
</protein>
<keyword evidence="3" id="KW-1185">Reference proteome</keyword>
<feature type="compositionally biased region" description="Low complexity" evidence="1">
    <location>
        <begin position="54"/>
        <end position="65"/>
    </location>
</feature>
<name>A0A6A6ENL6_9PEZI</name>
<dbReference type="Proteomes" id="UP000800200">
    <property type="component" value="Unassembled WGS sequence"/>
</dbReference>
<reference evidence="2" key="1">
    <citation type="journal article" date="2020" name="Stud. Mycol.">
        <title>101 Dothideomycetes genomes: a test case for predicting lifestyles and emergence of pathogens.</title>
        <authorList>
            <person name="Haridas S."/>
            <person name="Albert R."/>
            <person name="Binder M."/>
            <person name="Bloem J."/>
            <person name="Labutti K."/>
            <person name="Salamov A."/>
            <person name="Andreopoulos B."/>
            <person name="Baker S."/>
            <person name="Barry K."/>
            <person name="Bills G."/>
            <person name="Bluhm B."/>
            <person name="Cannon C."/>
            <person name="Castanera R."/>
            <person name="Culley D."/>
            <person name="Daum C."/>
            <person name="Ezra D."/>
            <person name="Gonzalez J."/>
            <person name="Henrissat B."/>
            <person name="Kuo A."/>
            <person name="Liang C."/>
            <person name="Lipzen A."/>
            <person name="Lutzoni F."/>
            <person name="Magnuson J."/>
            <person name="Mondo S."/>
            <person name="Nolan M."/>
            <person name="Ohm R."/>
            <person name="Pangilinan J."/>
            <person name="Park H.-J."/>
            <person name="Ramirez L."/>
            <person name="Alfaro M."/>
            <person name="Sun H."/>
            <person name="Tritt A."/>
            <person name="Yoshinaga Y."/>
            <person name="Zwiers L.-H."/>
            <person name="Turgeon B."/>
            <person name="Goodwin S."/>
            <person name="Spatafora J."/>
            <person name="Crous P."/>
            <person name="Grigoriev I."/>
        </authorList>
    </citation>
    <scope>NUCLEOTIDE SEQUENCE</scope>
    <source>
        <strain evidence="2">CBS 207.26</strain>
    </source>
</reference>
<proteinExistence type="predicted"/>
<feature type="compositionally biased region" description="Basic and acidic residues" evidence="1">
    <location>
        <begin position="8"/>
        <end position="21"/>
    </location>
</feature>